<evidence type="ECO:0000256" key="1">
    <source>
        <dbReference type="ARBA" id="ARBA00004651"/>
    </source>
</evidence>
<dbReference type="Gene3D" id="1.20.1560.10">
    <property type="entry name" value="ABC transporter type 1, transmembrane domain"/>
    <property type="match status" value="1"/>
</dbReference>
<evidence type="ECO:0000313" key="15">
    <source>
        <dbReference type="Proteomes" id="UP000295411"/>
    </source>
</evidence>
<protein>
    <submittedName>
        <fullName evidence="14">ABC transporter ATP-binding protein</fullName>
    </submittedName>
</protein>
<keyword evidence="15" id="KW-1185">Reference proteome</keyword>
<evidence type="ECO:0000256" key="3">
    <source>
        <dbReference type="ARBA" id="ARBA00022475"/>
    </source>
</evidence>
<dbReference type="GO" id="GO:0005524">
    <property type="term" value="F:ATP binding"/>
    <property type="evidence" value="ECO:0007669"/>
    <property type="project" value="UniProtKB-KW"/>
</dbReference>
<dbReference type="GO" id="GO:0140359">
    <property type="term" value="F:ABC-type transporter activity"/>
    <property type="evidence" value="ECO:0007669"/>
    <property type="project" value="InterPro"/>
</dbReference>
<evidence type="ECO:0000256" key="10">
    <source>
        <dbReference type="SAM" id="MobiDB-lite"/>
    </source>
</evidence>
<dbReference type="PROSITE" id="PS50893">
    <property type="entry name" value="ABC_TRANSPORTER_2"/>
    <property type="match status" value="1"/>
</dbReference>
<comment type="subcellular location">
    <subcellularLocation>
        <location evidence="1">Cell membrane</location>
        <topology evidence="1">Multi-pass membrane protein</topology>
    </subcellularLocation>
</comment>
<dbReference type="PANTHER" id="PTHR24221:SF654">
    <property type="entry name" value="ATP-BINDING CASSETTE SUB-FAMILY B MEMBER 6"/>
    <property type="match status" value="1"/>
</dbReference>
<keyword evidence="4" id="KW-0997">Cell inner membrane</keyword>
<dbReference type="SUPFAM" id="SSF52540">
    <property type="entry name" value="P-loop containing nucleoside triphosphate hydrolases"/>
    <property type="match status" value="1"/>
</dbReference>
<comment type="caution">
    <text evidence="14">The sequence shown here is derived from an EMBL/GenBank/DDBJ whole genome shotgun (WGS) entry which is preliminary data.</text>
</comment>
<name>A0A4R5TX71_9MICC</name>
<dbReference type="Pfam" id="PF00005">
    <property type="entry name" value="ABC_tran"/>
    <property type="match status" value="1"/>
</dbReference>
<gene>
    <name evidence="14" type="ORF">E2F48_11050</name>
</gene>
<keyword evidence="7 14" id="KW-0067">ATP-binding</keyword>
<evidence type="ECO:0000256" key="9">
    <source>
        <dbReference type="ARBA" id="ARBA00023136"/>
    </source>
</evidence>
<evidence type="ECO:0000259" key="13">
    <source>
        <dbReference type="PROSITE" id="PS50929"/>
    </source>
</evidence>
<dbReference type="GO" id="GO:0016887">
    <property type="term" value="F:ATP hydrolysis activity"/>
    <property type="evidence" value="ECO:0007669"/>
    <property type="project" value="InterPro"/>
</dbReference>
<evidence type="ECO:0000256" key="6">
    <source>
        <dbReference type="ARBA" id="ARBA00022741"/>
    </source>
</evidence>
<organism evidence="14 15">
    <name type="scientific">Arthrobacter crusticola</name>
    <dbReference type="NCBI Taxonomy" id="2547960"/>
    <lineage>
        <taxon>Bacteria</taxon>
        <taxon>Bacillati</taxon>
        <taxon>Actinomycetota</taxon>
        <taxon>Actinomycetes</taxon>
        <taxon>Micrococcales</taxon>
        <taxon>Micrococcaceae</taxon>
        <taxon>Arthrobacter</taxon>
    </lineage>
</organism>
<dbReference type="InterPro" id="IPR011527">
    <property type="entry name" value="ABC1_TM_dom"/>
</dbReference>
<evidence type="ECO:0000259" key="12">
    <source>
        <dbReference type="PROSITE" id="PS50893"/>
    </source>
</evidence>
<dbReference type="GO" id="GO:0005886">
    <property type="term" value="C:plasma membrane"/>
    <property type="evidence" value="ECO:0007669"/>
    <property type="project" value="UniProtKB-SubCell"/>
</dbReference>
<evidence type="ECO:0000313" key="14">
    <source>
        <dbReference type="EMBL" id="TDK25763.1"/>
    </source>
</evidence>
<keyword evidence="9 11" id="KW-0472">Membrane</keyword>
<dbReference type="AlphaFoldDB" id="A0A4R5TX71"/>
<proteinExistence type="predicted"/>
<dbReference type="InterPro" id="IPR027417">
    <property type="entry name" value="P-loop_NTPase"/>
</dbReference>
<evidence type="ECO:0000256" key="11">
    <source>
        <dbReference type="SAM" id="Phobius"/>
    </source>
</evidence>
<dbReference type="Proteomes" id="UP000295411">
    <property type="component" value="Unassembled WGS sequence"/>
</dbReference>
<dbReference type="PROSITE" id="PS50929">
    <property type="entry name" value="ABC_TM1F"/>
    <property type="match status" value="1"/>
</dbReference>
<dbReference type="FunFam" id="3.40.50.300:FF:001001">
    <property type="entry name" value="Multidrug ABC transporter ATP-binding protein"/>
    <property type="match status" value="1"/>
</dbReference>
<reference evidence="14 15" key="1">
    <citation type="submission" date="2019-03" db="EMBL/GenBank/DDBJ databases">
        <title>Arthrobacter sp. nov., an bacterium isolated from biocrust in Mu Us Desert.</title>
        <authorList>
            <person name="Lixiong L."/>
        </authorList>
    </citation>
    <scope>NUCLEOTIDE SEQUENCE [LARGE SCALE GENOMIC DNA]</scope>
    <source>
        <strain evidence="14 15">SLN-3</strain>
    </source>
</reference>
<dbReference type="InterPro" id="IPR003439">
    <property type="entry name" value="ABC_transporter-like_ATP-bd"/>
</dbReference>
<dbReference type="Gene3D" id="3.40.50.300">
    <property type="entry name" value="P-loop containing nucleotide triphosphate hydrolases"/>
    <property type="match status" value="1"/>
</dbReference>
<accession>A0A4R5TX71</accession>
<feature type="transmembrane region" description="Helical" evidence="11">
    <location>
        <begin position="287"/>
        <end position="310"/>
    </location>
</feature>
<sequence length="596" mass="62749">MSDTATRTGPDAGQRGGEPDRLPVAGARAVRAEAARLIRHHRRGLAAVVALYVGSAVAGLAGPLLLGVVVDAVLAGTTREFVTWVSLAMLASLLLQSLLRRSAVRSGMVFGERVFARLREDFLEQVTALPLSTVEKAGTGDLVARTTNDIDAVSHTVRFGVPQVVVSVVTIVLTLAAAVAASPLLSVALLTGLPLLYPVTRWYLARSSAGYQRERETYAVINGAVTETIEGARTVDALGLGGARRATIDAALADSYRAERYTLWLRSVLFPAADIAFWLPVAGVLVWGGWLASLGVVTPGAVAAVALLAVRLIDPVDLLIMWTDEIQVGAASLARIIGVKEVPPDRTATDETPANEDIRVSGATYAYRPGHNVLHGVDLTLRRGERLAVVGPSGAGKSTLGRLIAGIHPPTSGSVTVGGVPLVDRPLDDLRREVALVTQEHHVFVGSVADNVRLGRADASETEIAGALESVGALSWAAGLPGGIDTEVGSGAHELTPAQAQELALARLILADPHTLVLDEATSLIDPQSARDLERSLSVVLEGRTVIAIAHRLHTAHDADRVAVVEDGNITELGSHEELLALDGAYASLWRSWRTE</sequence>
<dbReference type="EMBL" id="SMTK01000003">
    <property type="protein sequence ID" value="TDK25763.1"/>
    <property type="molecule type" value="Genomic_DNA"/>
</dbReference>
<evidence type="ECO:0000256" key="5">
    <source>
        <dbReference type="ARBA" id="ARBA00022692"/>
    </source>
</evidence>
<feature type="transmembrane region" description="Helical" evidence="11">
    <location>
        <begin position="164"/>
        <end position="181"/>
    </location>
</feature>
<dbReference type="InterPro" id="IPR039421">
    <property type="entry name" value="Type_1_exporter"/>
</dbReference>
<dbReference type="PANTHER" id="PTHR24221">
    <property type="entry name" value="ATP-BINDING CASSETTE SUB-FAMILY B"/>
    <property type="match status" value="1"/>
</dbReference>
<evidence type="ECO:0000256" key="7">
    <source>
        <dbReference type="ARBA" id="ARBA00022840"/>
    </source>
</evidence>
<keyword evidence="8 11" id="KW-1133">Transmembrane helix</keyword>
<keyword evidence="5 11" id="KW-0812">Transmembrane</keyword>
<feature type="transmembrane region" description="Helical" evidence="11">
    <location>
        <begin position="187"/>
        <end position="205"/>
    </location>
</feature>
<evidence type="ECO:0000256" key="8">
    <source>
        <dbReference type="ARBA" id="ARBA00022989"/>
    </source>
</evidence>
<dbReference type="InterPro" id="IPR003593">
    <property type="entry name" value="AAA+_ATPase"/>
</dbReference>
<evidence type="ECO:0000256" key="4">
    <source>
        <dbReference type="ARBA" id="ARBA00022519"/>
    </source>
</evidence>
<dbReference type="SMART" id="SM00382">
    <property type="entry name" value="AAA"/>
    <property type="match status" value="1"/>
</dbReference>
<feature type="domain" description="ABC transmembrane type-1" evidence="13">
    <location>
        <begin position="46"/>
        <end position="327"/>
    </location>
</feature>
<dbReference type="GO" id="GO:0034040">
    <property type="term" value="F:ATPase-coupled lipid transmembrane transporter activity"/>
    <property type="evidence" value="ECO:0007669"/>
    <property type="project" value="TreeGrafter"/>
</dbReference>
<keyword evidence="2" id="KW-0813">Transport</keyword>
<dbReference type="RefSeq" id="WP_133403995.1">
    <property type="nucleotide sequence ID" value="NZ_SMTK01000003.1"/>
</dbReference>
<dbReference type="Pfam" id="PF00664">
    <property type="entry name" value="ABC_membrane"/>
    <property type="match status" value="1"/>
</dbReference>
<keyword evidence="6" id="KW-0547">Nucleotide-binding</keyword>
<feature type="domain" description="ABC transporter" evidence="12">
    <location>
        <begin position="358"/>
        <end position="592"/>
    </location>
</feature>
<dbReference type="OrthoDB" id="9806127at2"/>
<dbReference type="CDD" id="cd07346">
    <property type="entry name" value="ABC_6TM_exporters"/>
    <property type="match status" value="1"/>
</dbReference>
<feature type="transmembrane region" description="Helical" evidence="11">
    <location>
        <begin position="263"/>
        <end position="281"/>
    </location>
</feature>
<dbReference type="SUPFAM" id="SSF90123">
    <property type="entry name" value="ABC transporter transmembrane region"/>
    <property type="match status" value="1"/>
</dbReference>
<feature type="transmembrane region" description="Helical" evidence="11">
    <location>
        <begin position="45"/>
        <end position="69"/>
    </location>
</feature>
<keyword evidence="3" id="KW-1003">Cell membrane</keyword>
<dbReference type="InterPro" id="IPR036640">
    <property type="entry name" value="ABC1_TM_sf"/>
</dbReference>
<evidence type="ECO:0000256" key="2">
    <source>
        <dbReference type="ARBA" id="ARBA00022448"/>
    </source>
</evidence>
<feature type="transmembrane region" description="Helical" evidence="11">
    <location>
        <begin position="81"/>
        <end position="99"/>
    </location>
</feature>
<feature type="region of interest" description="Disordered" evidence="10">
    <location>
        <begin position="1"/>
        <end position="22"/>
    </location>
</feature>